<evidence type="ECO:0000256" key="6">
    <source>
        <dbReference type="ARBA" id="ARBA00048142"/>
    </source>
</evidence>
<sequence length="516" mass="56529">MLIPFTNEPLTDFTREENQKKMKEALQKIKSCLGREYPLIIGGEQIYTEEKIVSYNPSCHSEVIGRVSRADRALAQRAVETAAEAFLSWRQMPPEARARYLFKAAAIMRKRKHELSAWMVLEAGKNWAEADADTAEAIDFLEFYGREMIRLAQPQPVTPYPGEENTLEYLPLGVGVIIPPWNFPLAILTGTTVGPVVAGNTVVLKPASNTPVIAYMFMEIMQEAGLPPGVINFLPGSGGEIGDFLVGHPLVHFINFTGSRDVGLHINSLAARIAPGQKWIKRVAAEMGGKDAIIIDEDCDLEEAVAGVITSAYGFSGQKCSACSRLIVVGDAYRPVLEKLAERVAQLKTGPAEEYGTDVGPVIDEASYNKIMGYIQIGRDEGGHLLAGGRGDNSRGYFIWPTVFADVAPRARIAQEEIFGPVLAVIQAKTFDEAIAIANDTEYGLTGGVYSRNRAHLEKARREFHVGNLYFNRKCTGALVGVQPFGGFKMSGTNSKAGGRDYLKLFMQAKSISERF</sequence>
<dbReference type="GO" id="GO:0009898">
    <property type="term" value="C:cytoplasmic side of plasma membrane"/>
    <property type="evidence" value="ECO:0007669"/>
    <property type="project" value="TreeGrafter"/>
</dbReference>
<dbReference type="InterPro" id="IPR016163">
    <property type="entry name" value="Ald_DH_C"/>
</dbReference>
<comment type="catalytic activity">
    <reaction evidence="6">
        <text>L-glutamate 5-semialdehyde + NAD(+) + H2O = L-glutamate + NADH + 2 H(+)</text>
        <dbReference type="Rhea" id="RHEA:30235"/>
        <dbReference type="ChEBI" id="CHEBI:15377"/>
        <dbReference type="ChEBI" id="CHEBI:15378"/>
        <dbReference type="ChEBI" id="CHEBI:29985"/>
        <dbReference type="ChEBI" id="CHEBI:57540"/>
        <dbReference type="ChEBI" id="CHEBI:57945"/>
        <dbReference type="ChEBI" id="CHEBI:58066"/>
        <dbReference type="EC" id="1.2.1.88"/>
    </reaction>
</comment>
<evidence type="ECO:0000256" key="8">
    <source>
        <dbReference type="PROSITE-ProRule" id="PRU10007"/>
    </source>
</evidence>
<dbReference type="Gene3D" id="3.40.309.10">
    <property type="entry name" value="Aldehyde Dehydrogenase, Chain A, domain 2"/>
    <property type="match status" value="1"/>
</dbReference>
<dbReference type="PANTHER" id="PTHR42862:SF1">
    <property type="entry name" value="DELTA-1-PYRROLINE-5-CARBOXYLATE DEHYDROGENASE 2, ISOFORM A-RELATED"/>
    <property type="match status" value="1"/>
</dbReference>
<dbReference type="InterPro" id="IPR016162">
    <property type="entry name" value="Ald_DH_N"/>
</dbReference>
<comment type="similarity">
    <text evidence="7">Belongs to the aldehyde dehydrogenase family. RocA subfamily.</text>
</comment>
<dbReference type="GO" id="GO:0010133">
    <property type="term" value="P:L-proline catabolic process to L-glutamate"/>
    <property type="evidence" value="ECO:0007669"/>
    <property type="project" value="TreeGrafter"/>
</dbReference>
<evidence type="ECO:0000313" key="11">
    <source>
        <dbReference type="EMBL" id="SHI34416.1"/>
    </source>
</evidence>
<dbReference type="CDD" id="cd07124">
    <property type="entry name" value="ALDH_PutA-P5CDH-RocA"/>
    <property type="match status" value="1"/>
</dbReference>
<dbReference type="NCBIfam" id="TIGR01237">
    <property type="entry name" value="D1pyr5carbox2"/>
    <property type="match status" value="1"/>
</dbReference>
<dbReference type="Gene3D" id="3.40.605.10">
    <property type="entry name" value="Aldehyde Dehydrogenase, Chain A, domain 1"/>
    <property type="match status" value="1"/>
</dbReference>
<dbReference type="SUPFAM" id="SSF53720">
    <property type="entry name" value="ALDH-like"/>
    <property type="match status" value="1"/>
</dbReference>
<dbReference type="GO" id="GO:0003842">
    <property type="term" value="F:L-glutamate gamma-semialdehyde dehydrogenase activity"/>
    <property type="evidence" value="ECO:0007669"/>
    <property type="project" value="UniProtKB-EC"/>
</dbReference>
<accession>A0A1M6AD27</accession>
<dbReference type="FunFam" id="3.40.309.10:FF:000005">
    <property type="entry name" value="1-pyrroline-5-carboxylate dehydrogenase 1"/>
    <property type="match status" value="1"/>
</dbReference>
<dbReference type="EMBL" id="FQZM01000003">
    <property type="protein sequence ID" value="SHI34416.1"/>
    <property type="molecule type" value="Genomic_DNA"/>
</dbReference>
<dbReference type="Proteomes" id="UP000184529">
    <property type="component" value="Unassembled WGS sequence"/>
</dbReference>
<dbReference type="PANTHER" id="PTHR42862">
    <property type="entry name" value="DELTA-1-PYRROLINE-5-CARBOXYLATE DEHYDROGENASE 1, ISOFORM A-RELATED"/>
    <property type="match status" value="1"/>
</dbReference>
<evidence type="ECO:0000256" key="3">
    <source>
        <dbReference type="ARBA" id="ARBA00023002"/>
    </source>
</evidence>
<keyword evidence="12" id="KW-1185">Reference proteome</keyword>
<feature type="active site" evidence="8">
    <location>
        <position position="286"/>
    </location>
</feature>
<dbReference type="NCBIfam" id="NF002852">
    <property type="entry name" value="PRK03137.1"/>
    <property type="match status" value="1"/>
</dbReference>
<evidence type="ECO:0000256" key="9">
    <source>
        <dbReference type="RuleBase" id="RU003345"/>
    </source>
</evidence>
<keyword evidence="3 9" id="KW-0560">Oxidoreductase</keyword>
<comment type="pathway">
    <text evidence="1">Amino-acid degradation; L-proline degradation into L-glutamate; L-glutamate from L-proline: step 2/2.</text>
</comment>
<evidence type="ECO:0000256" key="7">
    <source>
        <dbReference type="ARBA" id="ARBA00061617"/>
    </source>
</evidence>
<dbReference type="PROSITE" id="PS00070">
    <property type="entry name" value="ALDEHYDE_DEHYDR_CYS"/>
    <property type="match status" value="1"/>
</dbReference>
<dbReference type="Pfam" id="PF00171">
    <property type="entry name" value="Aldedh"/>
    <property type="match status" value="1"/>
</dbReference>
<dbReference type="PROSITE" id="PS00687">
    <property type="entry name" value="ALDEHYDE_DEHYDR_GLU"/>
    <property type="match status" value="1"/>
</dbReference>
<evidence type="ECO:0000256" key="1">
    <source>
        <dbReference type="ARBA" id="ARBA00004786"/>
    </source>
</evidence>
<dbReference type="InterPro" id="IPR050485">
    <property type="entry name" value="Proline_metab_enzyme"/>
</dbReference>
<dbReference type="InterPro" id="IPR005932">
    <property type="entry name" value="RocA"/>
</dbReference>
<dbReference type="RefSeq" id="WP_072866810.1">
    <property type="nucleotide sequence ID" value="NZ_FQZM01000003.1"/>
</dbReference>
<dbReference type="InterPro" id="IPR016161">
    <property type="entry name" value="Ald_DH/histidinol_DH"/>
</dbReference>
<feature type="domain" description="Aldehyde dehydrogenase" evidence="10">
    <location>
        <begin position="50"/>
        <end position="512"/>
    </location>
</feature>
<dbReference type="FunFam" id="3.40.605.10:FF:000045">
    <property type="entry name" value="1-pyrroline-5-carboxylate dehydrogenase 1"/>
    <property type="match status" value="1"/>
</dbReference>
<dbReference type="GO" id="GO:0004657">
    <property type="term" value="F:proline dehydrogenase activity"/>
    <property type="evidence" value="ECO:0007669"/>
    <property type="project" value="UniProtKB-ARBA"/>
</dbReference>
<dbReference type="InterPro" id="IPR015590">
    <property type="entry name" value="Aldehyde_DH_dom"/>
</dbReference>
<evidence type="ECO:0000256" key="5">
    <source>
        <dbReference type="ARBA" id="ARBA00032259"/>
    </source>
</evidence>
<evidence type="ECO:0000256" key="4">
    <source>
        <dbReference type="ARBA" id="ARBA00023027"/>
    </source>
</evidence>
<dbReference type="AlphaFoldDB" id="A0A1M6AD27"/>
<evidence type="ECO:0000313" key="12">
    <source>
        <dbReference type="Proteomes" id="UP000184529"/>
    </source>
</evidence>
<keyword evidence="4" id="KW-0520">NAD</keyword>
<evidence type="ECO:0000256" key="2">
    <source>
        <dbReference type="ARBA" id="ARBA00012884"/>
    </source>
</evidence>
<gene>
    <name evidence="11" type="ORF">SAMN02745219_00105</name>
</gene>
<dbReference type="InterPro" id="IPR029510">
    <property type="entry name" value="Ald_DH_CS_GLU"/>
</dbReference>
<proteinExistence type="inferred from homology"/>
<name>A0A1M6AD27_9FIRM</name>
<dbReference type="InterPro" id="IPR016160">
    <property type="entry name" value="Ald_DH_CS_CYS"/>
</dbReference>
<reference evidence="12" key="1">
    <citation type="submission" date="2016-11" db="EMBL/GenBank/DDBJ databases">
        <authorList>
            <person name="Varghese N."/>
            <person name="Submissions S."/>
        </authorList>
    </citation>
    <scope>NUCLEOTIDE SEQUENCE [LARGE SCALE GENOMIC DNA]</scope>
    <source>
        <strain evidence="12">DSM 16057</strain>
    </source>
</reference>
<evidence type="ECO:0000259" key="10">
    <source>
        <dbReference type="Pfam" id="PF00171"/>
    </source>
</evidence>
<dbReference type="STRING" id="1121432.SAMN02745219_00105"/>
<protein>
    <recommendedName>
        <fullName evidence="5">L-glutamate gamma-semialdehyde dehydrogenase</fullName>
        <ecNumber evidence="2">1.2.1.88</ecNumber>
    </recommendedName>
    <alternativeName>
        <fullName evidence="5">L-glutamate gamma-semialdehyde dehydrogenase</fullName>
    </alternativeName>
</protein>
<dbReference type="OrthoDB" id="9762913at2"/>
<organism evidence="11 12">
    <name type="scientific">Desulfofundulus thermosubterraneus DSM 16057</name>
    <dbReference type="NCBI Taxonomy" id="1121432"/>
    <lineage>
        <taxon>Bacteria</taxon>
        <taxon>Bacillati</taxon>
        <taxon>Bacillota</taxon>
        <taxon>Clostridia</taxon>
        <taxon>Eubacteriales</taxon>
        <taxon>Peptococcaceae</taxon>
        <taxon>Desulfofundulus</taxon>
    </lineage>
</organism>
<dbReference type="EC" id="1.2.1.88" evidence="2"/>